<proteinExistence type="predicted"/>
<evidence type="ECO:0000259" key="5">
    <source>
        <dbReference type="Pfam" id="PF00580"/>
    </source>
</evidence>
<dbReference type="PANTHER" id="PTHR11070:SF2">
    <property type="entry name" value="ATP-DEPENDENT DNA HELICASE SRS2"/>
    <property type="match status" value="1"/>
</dbReference>
<evidence type="ECO:0000313" key="7">
    <source>
        <dbReference type="EMBL" id="GHO49637.1"/>
    </source>
</evidence>
<dbReference type="InterPro" id="IPR000212">
    <property type="entry name" value="DNA_helicase_UvrD/REP"/>
</dbReference>
<evidence type="ECO:0000256" key="2">
    <source>
        <dbReference type="ARBA" id="ARBA00022801"/>
    </source>
</evidence>
<gene>
    <name evidence="7" type="ORF">KSX_78000</name>
</gene>
<organism evidence="7 8">
    <name type="scientific">Ktedonospora formicarum</name>
    <dbReference type="NCBI Taxonomy" id="2778364"/>
    <lineage>
        <taxon>Bacteria</taxon>
        <taxon>Bacillati</taxon>
        <taxon>Chloroflexota</taxon>
        <taxon>Ktedonobacteria</taxon>
        <taxon>Ktedonobacterales</taxon>
        <taxon>Ktedonobacteraceae</taxon>
        <taxon>Ktedonospora</taxon>
    </lineage>
</organism>
<protein>
    <recommendedName>
        <fullName evidence="9">DNA helicase</fullName>
    </recommendedName>
</protein>
<dbReference type="GO" id="GO:0043138">
    <property type="term" value="F:3'-5' DNA helicase activity"/>
    <property type="evidence" value="ECO:0007669"/>
    <property type="project" value="TreeGrafter"/>
</dbReference>
<feature type="domain" description="NERD" evidence="6">
    <location>
        <begin position="17"/>
        <end position="143"/>
    </location>
</feature>
<evidence type="ECO:0000256" key="1">
    <source>
        <dbReference type="ARBA" id="ARBA00022741"/>
    </source>
</evidence>
<keyword evidence="4" id="KW-0067">ATP-binding</keyword>
<dbReference type="GO" id="GO:0000725">
    <property type="term" value="P:recombinational repair"/>
    <property type="evidence" value="ECO:0007669"/>
    <property type="project" value="TreeGrafter"/>
</dbReference>
<dbReference type="GO" id="GO:0016787">
    <property type="term" value="F:hydrolase activity"/>
    <property type="evidence" value="ECO:0007669"/>
    <property type="project" value="UniProtKB-KW"/>
</dbReference>
<name>A0A8J3I3S0_9CHLR</name>
<dbReference type="Pfam" id="PF00580">
    <property type="entry name" value="UvrD-helicase"/>
    <property type="match status" value="1"/>
</dbReference>
<comment type="caution">
    <text evidence="7">The sequence shown here is derived from an EMBL/GenBank/DDBJ whole genome shotgun (WGS) entry which is preliminary data.</text>
</comment>
<keyword evidence="1" id="KW-0547">Nucleotide-binding</keyword>
<dbReference type="Gene3D" id="3.40.50.300">
    <property type="entry name" value="P-loop containing nucleotide triphosphate hydrolases"/>
    <property type="match status" value="2"/>
</dbReference>
<sequence length="643" mass="74464">MTAQIINASGPHFSQGGGAAERDLLVFLQNLPGDYYVIREGKLTPSRQKQSQGSKEDRPDFIVIGPATGIMILEVKDWNVHTSTFEFVNFDQVRYTKRRLPQTSEYIDNPWHQAKEYNHAIRNLFQKLGERQIPWVSHFVVFPRLTRADFNNNISIPPPTNPQNVQVLDSEKHALFKDDLDKYKFYPLDLLKSALAPHLPNAYMSLSYSPEQIQKVVKRLIPHEILVGGLSPHIEAEKKLALLDQKQQEWALSNQFDEKRYLADVAGSGKTNVLLSRAIHLVRKQLEQGGSCNILVTTYSKPLGEELKRIFHTKLGQEDLDYDDLVKAIKIQDIHSLMETIAQEGKQVGLDFTKENREMRETTPDSYYNEWLPGLCKDIIAQDQERFKKYDFLFIDEIQDFHNELMNIARGVLKNPDNILAVGDIGQKLLPHTLDWGQYNIIRNRIALQGTFRMYRNPKPVAKLAWQFLTSDRDISQELQSEGYQLNIAHKSPLTYKPVFIQCTNEDELLQDVCQNIQDKLYTMNPAKILCVGLNNHLLLQLYHRLKAASIPVRMTTEQYKAGDYIILADYIDAKGLERELVYIIDADNLNQTVPQFTSLEVQRKYTQRERIKLFVALTRTTREVRLYYIDRTHPFIRELLSY</sequence>
<dbReference type="InterPro" id="IPR027417">
    <property type="entry name" value="P-loop_NTPase"/>
</dbReference>
<evidence type="ECO:0000313" key="8">
    <source>
        <dbReference type="Proteomes" id="UP000612362"/>
    </source>
</evidence>
<dbReference type="AlphaFoldDB" id="A0A8J3I3S0"/>
<dbReference type="RefSeq" id="WP_220198752.1">
    <property type="nucleotide sequence ID" value="NZ_BNJF01000006.1"/>
</dbReference>
<dbReference type="GO" id="GO:0005524">
    <property type="term" value="F:ATP binding"/>
    <property type="evidence" value="ECO:0007669"/>
    <property type="project" value="UniProtKB-KW"/>
</dbReference>
<dbReference type="PANTHER" id="PTHR11070">
    <property type="entry name" value="UVRD / RECB / PCRA DNA HELICASE FAMILY MEMBER"/>
    <property type="match status" value="1"/>
</dbReference>
<evidence type="ECO:0000256" key="4">
    <source>
        <dbReference type="ARBA" id="ARBA00022840"/>
    </source>
</evidence>
<dbReference type="InterPro" id="IPR014016">
    <property type="entry name" value="UvrD-like_ATP-bd"/>
</dbReference>
<keyword evidence="8" id="KW-1185">Reference proteome</keyword>
<keyword evidence="2" id="KW-0378">Hydrolase</keyword>
<dbReference type="Pfam" id="PF08378">
    <property type="entry name" value="NERD"/>
    <property type="match status" value="1"/>
</dbReference>
<reference evidence="7" key="1">
    <citation type="submission" date="2020-10" db="EMBL/GenBank/DDBJ databases">
        <title>Taxonomic study of unclassified bacteria belonging to the class Ktedonobacteria.</title>
        <authorList>
            <person name="Yabe S."/>
            <person name="Wang C.M."/>
            <person name="Zheng Y."/>
            <person name="Sakai Y."/>
            <person name="Cavaletti L."/>
            <person name="Monciardini P."/>
            <person name="Donadio S."/>
        </authorList>
    </citation>
    <scope>NUCLEOTIDE SEQUENCE</scope>
    <source>
        <strain evidence="7">SOSP1-1</strain>
    </source>
</reference>
<dbReference type="GO" id="GO:0003677">
    <property type="term" value="F:DNA binding"/>
    <property type="evidence" value="ECO:0007669"/>
    <property type="project" value="InterPro"/>
</dbReference>
<feature type="domain" description="UvrD-like helicase ATP-binding" evidence="5">
    <location>
        <begin position="248"/>
        <end position="349"/>
    </location>
</feature>
<dbReference type="SUPFAM" id="SSF52540">
    <property type="entry name" value="P-loop containing nucleoside triphosphate hydrolases"/>
    <property type="match status" value="1"/>
</dbReference>
<dbReference type="EMBL" id="BNJF01000006">
    <property type="protein sequence ID" value="GHO49637.1"/>
    <property type="molecule type" value="Genomic_DNA"/>
</dbReference>
<accession>A0A8J3I3S0</accession>
<evidence type="ECO:0008006" key="9">
    <source>
        <dbReference type="Google" id="ProtNLM"/>
    </source>
</evidence>
<keyword evidence="3" id="KW-0347">Helicase</keyword>
<evidence type="ECO:0000256" key="3">
    <source>
        <dbReference type="ARBA" id="ARBA00022806"/>
    </source>
</evidence>
<dbReference type="InterPro" id="IPR011528">
    <property type="entry name" value="NERD"/>
</dbReference>
<evidence type="ECO:0000259" key="6">
    <source>
        <dbReference type="Pfam" id="PF08378"/>
    </source>
</evidence>
<dbReference type="Proteomes" id="UP000612362">
    <property type="component" value="Unassembled WGS sequence"/>
</dbReference>